<feature type="compositionally biased region" description="Polar residues" evidence="1">
    <location>
        <begin position="147"/>
        <end position="160"/>
    </location>
</feature>
<protein>
    <submittedName>
        <fullName evidence="2">Uncharacterized protein</fullName>
    </submittedName>
</protein>
<reference evidence="2 3" key="1">
    <citation type="journal article" date="2011" name="J. Bacteriol.">
        <title>Complete genome sequence of Mycoplasma haemofelis, a hemotropic mycoplasma.</title>
        <authorList>
            <person name="Barker E.N."/>
            <person name="Helps C.R."/>
            <person name="Peters I.R."/>
            <person name="Darby A.C."/>
            <person name="Radford A.D."/>
            <person name="Tasker S."/>
        </authorList>
    </citation>
    <scope>NUCLEOTIDE SEQUENCE [LARGE SCALE GENOMIC DNA]</scope>
    <source>
        <strain evidence="2 3">Langford 1</strain>
    </source>
</reference>
<dbReference type="OrthoDB" id="9824568at2"/>
<dbReference type="AlphaFoldDB" id="E8ZIE0"/>
<evidence type="ECO:0000256" key="1">
    <source>
        <dbReference type="SAM" id="MobiDB-lite"/>
    </source>
</evidence>
<dbReference type="EMBL" id="FR773153">
    <property type="protein sequence ID" value="CBY92911.1"/>
    <property type="molecule type" value="Genomic_DNA"/>
</dbReference>
<dbReference type="HOGENOM" id="CLU_098620_3_0_14"/>
<accession>E8ZIE0</accession>
<proteinExistence type="predicted"/>
<evidence type="ECO:0000313" key="2">
    <source>
        <dbReference type="EMBL" id="CBY92911.1"/>
    </source>
</evidence>
<feature type="region of interest" description="Disordered" evidence="1">
    <location>
        <begin position="147"/>
        <end position="168"/>
    </location>
</feature>
<dbReference type="Proteomes" id="UP000008637">
    <property type="component" value="Chromosome"/>
</dbReference>
<dbReference type="KEGG" id="mha:HF1_09030"/>
<evidence type="ECO:0000313" key="3">
    <source>
        <dbReference type="Proteomes" id="UP000008637"/>
    </source>
</evidence>
<name>E8ZIE0_MYCHL</name>
<gene>
    <name evidence="2" type="ordered locus">HF1_09030</name>
</gene>
<sequence length="213" mass="23377">MSKATVATMAGLGSAGLGGGIYLASGNNNPEVVKETIKSKLLKDKYVPLNADESNHTSHWTASLEKYNNSRSGQTAYTQEQLRELCEGLFKKEEIGSDDYNVAKKYCVIPQKISERLKALSFKAIDTTGSDSATTEKWKKLSKAYKSQGSGNKQLDNLANSGVDDQDGSALKNKCKDVFDKEHWDQHYDTLLERSKIWCTEEGLSNLPDGVGA</sequence>
<organism evidence="2 3">
    <name type="scientific">Mycoplasma haemofelis (strain Langford 1)</name>
    <name type="common">Haemobartonella felis</name>
    <dbReference type="NCBI Taxonomy" id="941640"/>
    <lineage>
        <taxon>Bacteria</taxon>
        <taxon>Bacillati</taxon>
        <taxon>Mycoplasmatota</taxon>
        <taxon>Mollicutes</taxon>
        <taxon>Mycoplasmataceae</taxon>
        <taxon>Mycoplasma</taxon>
    </lineage>
</organism>
<keyword evidence="3" id="KW-1185">Reference proteome</keyword>